<proteinExistence type="predicted"/>
<dbReference type="EMBL" id="JWZX01002830">
    <property type="protein sequence ID" value="KOO26600.1"/>
    <property type="molecule type" value="Genomic_DNA"/>
</dbReference>
<protein>
    <recommendedName>
        <fullName evidence="3">Peptidase C39-like domain-containing protein</fullName>
    </recommendedName>
</protein>
<gene>
    <name evidence="1" type="ORF">Ctob_013445</name>
</gene>
<evidence type="ECO:0000313" key="2">
    <source>
        <dbReference type="Proteomes" id="UP000037460"/>
    </source>
</evidence>
<comment type="caution">
    <text evidence="1">The sequence shown here is derived from an EMBL/GenBank/DDBJ whole genome shotgun (WGS) entry which is preliminary data.</text>
</comment>
<evidence type="ECO:0000313" key="1">
    <source>
        <dbReference type="EMBL" id="KOO26600.1"/>
    </source>
</evidence>
<reference evidence="2" key="1">
    <citation type="journal article" date="2015" name="PLoS Genet.">
        <title>Genome Sequence and Transcriptome Analyses of Chrysochromulina tobin: Metabolic Tools for Enhanced Algal Fitness in the Prominent Order Prymnesiales (Haptophyceae).</title>
        <authorList>
            <person name="Hovde B.T."/>
            <person name="Deodato C.R."/>
            <person name="Hunsperger H.M."/>
            <person name="Ryken S.A."/>
            <person name="Yost W."/>
            <person name="Jha R.K."/>
            <person name="Patterson J."/>
            <person name="Monnat R.J. Jr."/>
            <person name="Barlow S.B."/>
            <person name="Starkenburg S.R."/>
            <person name="Cattolico R.A."/>
        </authorList>
    </citation>
    <scope>NUCLEOTIDE SEQUENCE</scope>
    <source>
        <strain evidence="2">CCMP291</strain>
    </source>
</reference>
<dbReference type="AlphaFoldDB" id="A0A0M0JJE6"/>
<dbReference type="Proteomes" id="UP000037460">
    <property type="component" value="Unassembled WGS sequence"/>
</dbReference>
<dbReference type="OrthoDB" id="188379at2759"/>
<accession>A0A0M0JJE6</accession>
<sequence>MMIGAFILAANPNPTCAPPAVCNPPPAKFVRANLEHPRQQWNYNGGFCGAFSLQTLMMTHGAWVSEDLVRKANIGAPCFGHGNGPNSTICQSKNDTECISTAPLGCEVGPENYAQTCSGLRLRCDVWDYSQPKPQASAFKRWMKSHLVTGVGLVWVPMLKGASNTPYGARSCPGGGHFNHHEPVLGIGSNRSLSDPTVYEDDWIAHLSDEDEGELVTYYRTFGSLEDAPSMNGNCLEADPSRSCAYPCFDQDVTYGIAVHGFARTEASLPNKELPVRIDVLRDLEPDPREGQKPVPMHARVNVSGLTAGHQYTLYAYRGFNSFPTTGIEGYDDKIEFTATSATWSYTDPRAFLSDDAIYYIAVERTDRAVARAVAGAMRQLECRKGGSSSTSFHATLDDSGWAPGSGYFTVTAASIMDNYHSAAPLVCVGNDFKRPISCVGYDNGDSGTLVQVTLTPTPTGLPTASYRFLNISEDPVARPPQTKGPWDCSVTVTG</sequence>
<keyword evidence="2" id="KW-1185">Reference proteome</keyword>
<name>A0A0M0JJE6_9EUKA</name>
<evidence type="ECO:0008006" key="3">
    <source>
        <dbReference type="Google" id="ProtNLM"/>
    </source>
</evidence>
<organism evidence="1 2">
    <name type="scientific">Chrysochromulina tobinii</name>
    <dbReference type="NCBI Taxonomy" id="1460289"/>
    <lineage>
        <taxon>Eukaryota</taxon>
        <taxon>Haptista</taxon>
        <taxon>Haptophyta</taxon>
        <taxon>Prymnesiophyceae</taxon>
        <taxon>Prymnesiales</taxon>
        <taxon>Chrysochromulinaceae</taxon>
        <taxon>Chrysochromulina</taxon>
    </lineage>
</organism>